<dbReference type="InterPro" id="IPR036663">
    <property type="entry name" value="Fumarylacetoacetase_C_sf"/>
</dbReference>
<feature type="domain" description="Fumarylacetoacetase-like C-terminal" evidence="3">
    <location>
        <begin position="95"/>
        <end position="298"/>
    </location>
</feature>
<comment type="caution">
    <text evidence="4">The sequence shown here is derived from an EMBL/GenBank/DDBJ whole genome shotgun (WGS) entry which is preliminary data.</text>
</comment>
<dbReference type="GO" id="GO:0044281">
    <property type="term" value="P:small molecule metabolic process"/>
    <property type="evidence" value="ECO:0007669"/>
    <property type="project" value="UniProtKB-ARBA"/>
</dbReference>
<dbReference type="SUPFAM" id="SSF56529">
    <property type="entry name" value="FAH"/>
    <property type="match status" value="1"/>
</dbReference>
<proteinExistence type="inferred from homology"/>
<keyword evidence="5" id="KW-1185">Reference proteome</keyword>
<dbReference type="InterPro" id="IPR011234">
    <property type="entry name" value="Fumarylacetoacetase-like_C"/>
</dbReference>
<protein>
    <submittedName>
        <fullName evidence="4">2-keto-4-pentenoate hydratase/2-oxohepta-3-ene-1,7-dioic acid hydratase in catechol pathway</fullName>
    </submittedName>
</protein>
<dbReference type="InterPro" id="IPR051121">
    <property type="entry name" value="FAH"/>
</dbReference>
<evidence type="ECO:0000259" key="3">
    <source>
        <dbReference type="Pfam" id="PF01557"/>
    </source>
</evidence>
<dbReference type="GO" id="GO:0046872">
    <property type="term" value="F:metal ion binding"/>
    <property type="evidence" value="ECO:0007669"/>
    <property type="project" value="UniProtKB-KW"/>
</dbReference>
<name>A0A7W3JQI3_9MICO</name>
<dbReference type="AlphaFoldDB" id="A0A7W3JQI3"/>
<dbReference type="EMBL" id="JACGWY010000005">
    <property type="protein sequence ID" value="MBA8817164.1"/>
    <property type="molecule type" value="Genomic_DNA"/>
</dbReference>
<dbReference type="Pfam" id="PF01557">
    <property type="entry name" value="FAA_hydrolase"/>
    <property type="match status" value="1"/>
</dbReference>
<organism evidence="4 5">
    <name type="scientific">Microbacterium halimionae</name>
    <dbReference type="NCBI Taxonomy" id="1526413"/>
    <lineage>
        <taxon>Bacteria</taxon>
        <taxon>Bacillati</taxon>
        <taxon>Actinomycetota</taxon>
        <taxon>Actinomycetes</taxon>
        <taxon>Micrococcales</taxon>
        <taxon>Microbacteriaceae</taxon>
        <taxon>Microbacterium</taxon>
    </lineage>
</organism>
<dbReference type="GO" id="GO:0003824">
    <property type="term" value="F:catalytic activity"/>
    <property type="evidence" value="ECO:0007669"/>
    <property type="project" value="InterPro"/>
</dbReference>
<evidence type="ECO:0000313" key="4">
    <source>
        <dbReference type="EMBL" id="MBA8817164.1"/>
    </source>
</evidence>
<dbReference type="Gene3D" id="3.90.850.10">
    <property type="entry name" value="Fumarylacetoacetase-like, C-terminal domain"/>
    <property type="match status" value="1"/>
</dbReference>
<keyword evidence="2" id="KW-0479">Metal-binding</keyword>
<dbReference type="Proteomes" id="UP000526083">
    <property type="component" value="Unassembled WGS sequence"/>
</dbReference>
<evidence type="ECO:0000256" key="1">
    <source>
        <dbReference type="ARBA" id="ARBA00010211"/>
    </source>
</evidence>
<accession>A0A7W3JQI3</accession>
<dbReference type="PANTHER" id="PTHR42796">
    <property type="entry name" value="FUMARYLACETOACETATE HYDROLASE DOMAIN-CONTAINING PROTEIN 2A-RELATED"/>
    <property type="match status" value="1"/>
</dbReference>
<gene>
    <name evidence="4" type="ORF">FHX48_002262</name>
</gene>
<reference evidence="4 5" key="1">
    <citation type="submission" date="2020-07" db="EMBL/GenBank/DDBJ databases">
        <title>Sequencing the genomes of 1000 actinobacteria strains.</title>
        <authorList>
            <person name="Klenk H.-P."/>
        </authorList>
    </citation>
    <scope>NUCLEOTIDE SEQUENCE [LARGE SCALE GENOMIC DNA]</scope>
    <source>
        <strain evidence="4 5">DSM 27576</strain>
    </source>
</reference>
<comment type="similarity">
    <text evidence="1">Belongs to the FAH family.</text>
</comment>
<sequence length="311" mass="33492">MNGSKGMMRGRAKELPSMEDILRFARVGPIGEEVPVVEYDGKTYDLRPLTADIDGRFLADQARQILPALSAGRLAPFVVEAGARWGAPIARPSAIYCIGMNYAAHAAESGSAPPEHLVVFMKAPSSLAGPYDDVTIPRGSTKTDWEVELGVVIGARAHELDSGAGARAAIAGYTVVNDLSERDWQITRSGGQWSKGKSAPGFCPAGPWLVTPDEVDADDLRLRSWVNGSQRQDSRTNDLIFSIEEVLIELSSVLVLEPGDLILTGTPAGVAFSGRFPYLAHGDVVELEIELVGRQRQEFVGYSEASSHTKE</sequence>
<evidence type="ECO:0000256" key="2">
    <source>
        <dbReference type="ARBA" id="ARBA00022723"/>
    </source>
</evidence>
<evidence type="ECO:0000313" key="5">
    <source>
        <dbReference type="Proteomes" id="UP000526083"/>
    </source>
</evidence>
<dbReference type="PANTHER" id="PTHR42796:SF4">
    <property type="entry name" value="FUMARYLACETOACETATE HYDROLASE DOMAIN-CONTAINING PROTEIN 2A"/>
    <property type="match status" value="1"/>
</dbReference>